<dbReference type="InterPro" id="IPR016129">
    <property type="entry name" value="Caspase_his_AS"/>
</dbReference>
<evidence type="ECO:0000256" key="1">
    <source>
        <dbReference type="ARBA" id="ARBA00010134"/>
    </source>
</evidence>
<dbReference type="PANTHER" id="PTHR10454">
    <property type="entry name" value="CASPASE"/>
    <property type="match status" value="1"/>
</dbReference>
<dbReference type="GO" id="GO:0016322">
    <property type="term" value="P:neuron remodeling"/>
    <property type="evidence" value="ECO:0007669"/>
    <property type="project" value="UniProtKB-ARBA"/>
</dbReference>
<evidence type="ECO:0008006" key="13">
    <source>
        <dbReference type="Google" id="ProtNLM"/>
    </source>
</evidence>
<keyword evidence="4" id="KW-0378">Hydrolase</keyword>
<dbReference type="CDD" id="cd00032">
    <property type="entry name" value="CASc"/>
    <property type="match status" value="1"/>
</dbReference>
<keyword evidence="3" id="KW-0053">Apoptosis</keyword>
<evidence type="ECO:0000259" key="9">
    <source>
        <dbReference type="PROSITE" id="PS50207"/>
    </source>
</evidence>
<evidence type="ECO:0000256" key="4">
    <source>
        <dbReference type="ARBA" id="ARBA00022801"/>
    </source>
</evidence>
<dbReference type="PROSITE" id="PS01122">
    <property type="entry name" value="CASPASE_CYS"/>
    <property type="match status" value="1"/>
</dbReference>
<dbReference type="GO" id="GO:1990525">
    <property type="term" value="F:BIR domain binding"/>
    <property type="evidence" value="ECO:0007669"/>
    <property type="project" value="UniProtKB-ARBA"/>
</dbReference>
<dbReference type="Proteomes" id="UP001258017">
    <property type="component" value="Unassembled WGS sequence"/>
</dbReference>
<feature type="domain" description="Caspase family p20" evidence="10">
    <location>
        <begin position="112"/>
        <end position="233"/>
    </location>
</feature>
<evidence type="ECO:0000256" key="5">
    <source>
        <dbReference type="ARBA" id="ARBA00022807"/>
    </source>
</evidence>
<dbReference type="InterPro" id="IPR001309">
    <property type="entry name" value="Pept_C14_p20"/>
</dbReference>
<reference evidence="11" key="2">
    <citation type="journal article" date="2023" name="Commun. Biol.">
        <title>Intrasexual cuticular hydrocarbon dimorphism in a wasp sheds light on hydrocarbon biosynthesis genes in Hymenoptera.</title>
        <authorList>
            <person name="Moris V.C."/>
            <person name="Podsiadlowski L."/>
            <person name="Martin S."/>
            <person name="Oeyen J.P."/>
            <person name="Donath A."/>
            <person name="Petersen M."/>
            <person name="Wilbrandt J."/>
            <person name="Misof B."/>
            <person name="Liedtke D."/>
            <person name="Thamm M."/>
            <person name="Scheiner R."/>
            <person name="Schmitt T."/>
            <person name="Niehuis O."/>
        </authorList>
    </citation>
    <scope>NUCLEOTIDE SEQUENCE</scope>
    <source>
        <strain evidence="11">GBR_01_08_01A</strain>
    </source>
</reference>
<dbReference type="AlphaFoldDB" id="A0AAD9VN76"/>
<dbReference type="SMART" id="SM00115">
    <property type="entry name" value="CASc"/>
    <property type="match status" value="1"/>
</dbReference>
<dbReference type="GO" id="GO:0045751">
    <property type="term" value="P:negative regulation of Toll signaling pathway"/>
    <property type="evidence" value="ECO:0007669"/>
    <property type="project" value="UniProtKB-ARBA"/>
</dbReference>
<dbReference type="EMBL" id="JAIFRP010000062">
    <property type="protein sequence ID" value="KAK2580025.1"/>
    <property type="molecule type" value="Genomic_DNA"/>
</dbReference>
<dbReference type="SUPFAM" id="SSF52129">
    <property type="entry name" value="Caspase-like"/>
    <property type="match status" value="1"/>
</dbReference>
<dbReference type="GO" id="GO:0045476">
    <property type="term" value="P:nurse cell apoptotic process"/>
    <property type="evidence" value="ECO:0007669"/>
    <property type="project" value="UniProtKB-ARBA"/>
</dbReference>
<dbReference type="FunFam" id="3.40.50.1460:FF:000001">
    <property type="entry name" value="Caspase-3 preproprotein"/>
    <property type="match status" value="1"/>
</dbReference>
<dbReference type="InterPro" id="IPR015917">
    <property type="entry name" value="Pept_C14A"/>
</dbReference>
<name>A0AAD9VN76_9HYME</name>
<evidence type="ECO:0000256" key="6">
    <source>
        <dbReference type="ARBA" id="ARBA00023145"/>
    </source>
</evidence>
<dbReference type="Pfam" id="PF00656">
    <property type="entry name" value="Peptidase_C14"/>
    <property type="match status" value="1"/>
</dbReference>
<feature type="compositionally biased region" description="Basic and acidic residues" evidence="8">
    <location>
        <begin position="32"/>
        <end position="47"/>
    </location>
</feature>
<proteinExistence type="inferred from homology"/>
<dbReference type="PANTHER" id="PTHR10454:SF232">
    <property type="entry name" value="AT03047P-RELATED"/>
    <property type="match status" value="1"/>
</dbReference>
<dbReference type="InterPro" id="IPR002398">
    <property type="entry name" value="Pept_C14"/>
</dbReference>
<gene>
    <name evidence="11" type="ORF">KPH14_012314</name>
</gene>
<comment type="caution">
    <text evidence="11">The sequence shown here is derived from an EMBL/GenBank/DDBJ whole genome shotgun (WGS) entry which is preliminary data.</text>
</comment>
<protein>
    <recommendedName>
        <fullName evidence="13">Caspase-1</fullName>
    </recommendedName>
</protein>
<dbReference type="PROSITE" id="PS50207">
    <property type="entry name" value="CASPASE_P10"/>
    <property type="match status" value="1"/>
</dbReference>
<comment type="similarity">
    <text evidence="1 7">Belongs to the peptidase C14A family.</text>
</comment>
<dbReference type="Gene3D" id="3.40.50.1460">
    <property type="match status" value="1"/>
</dbReference>
<accession>A0AAD9VN76</accession>
<dbReference type="GO" id="GO:0005737">
    <property type="term" value="C:cytoplasm"/>
    <property type="evidence" value="ECO:0007669"/>
    <property type="project" value="TreeGrafter"/>
</dbReference>
<dbReference type="GO" id="GO:0006508">
    <property type="term" value="P:proteolysis"/>
    <property type="evidence" value="ECO:0007669"/>
    <property type="project" value="UniProtKB-KW"/>
</dbReference>
<dbReference type="InterPro" id="IPR002138">
    <property type="entry name" value="Pept_C14_p10"/>
</dbReference>
<sequence>MDEKNTRTSESEGQENKDRNSGRCPGTSEPGKLGEPREARETKKVKEEEEEEVVDEASVAARYIPSSSELEPSDVDGWPFRRAKDTSDGEPSRVVTIHNDFDSETYNMNHKRRGIALIFNNVLFSKMAYRTGSNKDCNDLATALMNLDFEVRIYTDSTTTTISKVLRNAAAEDHTDADCLIVTVMSHGESSLLYSADGLYPVDMLWTPFTADRSPTLAGKPKLFFIQACRGDQLDDGVKIMQVRDETDSRACSYSIPTFADIMVAYSTLDGFYSWRNPDDGSWFIQAICEEFNINGRTRDLLTLMTFVNRRVAINYQSYVPHRSSFHAKKQIPSVVTMLTRLVYFPKKSVQSPGLEYL</sequence>
<keyword evidence="5" id="KW-0788">Thiol protease</keyword>
<evidence type="ECO:0000256" key="3">
    <source>
        <dbReference type="ARBA" id="ARBA00022703"/>
    </source>
</evidence>
<keyword evidence="6" id="KW-0865">Zymogen</keyword>
<dbReference type="PRINTS" id="PR00376">
    <property type="entry name" value="IL1BCENZYME"/>
</dbReference>
<dbReference type="PROSITE" id="PS50208">
    <property type="entry name" value="CASPASE_P20"/>
    <property type="match status" value="1"/>
</dbReference>
<dbReference type="PROSITE" id="PS01121">
    <property type="entry name" value="CASPASE_HIS"/>
    <property type="match status" value="1"/>
</dbReference>
<feature type="domain" description="Caspase family p10" evidence="9">
    <location>
        <begin position="252"/>
        <end position="347"/>
    </location>
</feature>
<keyword evidence="2" id="KW-0645">Protease</keyword>
<reference evidence="11" key="1">
    <citation type="submission" date="2021-08" db="EMBL/GenBank/DDBJ databases">
        <authorList>
            <person name="Misof B."/>
            <person name="Oliver O."/>
            <person name="Podsiadlowski L."/>
            <person name="Donath A."/>
            <person name="Peters R."/>
            <person name="Mayer C."/>
            <person name="Rust J."/>
            <person name="Gunkel S."/>
            <person name="Lesny P."/>
            <person name="Martin S."/>
            <person name="Oeyen J.P."/>
            <person name="Petersen M."/>
            <person name="Panagiotis P."/>
            <person name="Wilbrandt J."/>
            <person name="Tanja T."/>
        </authorList>
    </citation>
    <scope>NUCLEOTIDE SEQUENCE</scope>
    <source>
        <strain evidence="11">GBR_01_08_01A</strain>
        <tissue evidence="11">Thorax + abdomen</tissue>
    </source>
</reference>
<evidence type="ECO:0000313" key="11">
    <source>
        <dbReference type="EMBL" id="KAK2580025.1"/>
    </source>
</evidence>
<evidence type="ECO:0000256" key="2">
    <source>
        <dbReference type="ARBA" id="ARBA00022670"/>
    </source>
</evidence>
<evidence type="ECO:0000259" key="10">
    <source>
        <dbReference type="PROSITE" id="PS50208"/>
    </source>
</evidence>
<evidence type="ECO:0000256" key="8">
    <source>
        <dbReference type="SAM" id="MobiDB-lite"/>
    </source>
</evidence>
<dbReference type="GO" id="GO:0043525">
    <property type="term" value="P:positive regulation of neuron apoptotic process"/>
    <property type="evidence" value="ECO:0007669"/>
    <property type="project" value="TreeGrafter"/>
</dbReference>
<keyword evidence="12" id="KW-1185">Reference proteome</keyword>
<dbReference type="InterPro" id="IPR029030">
    <property type="entry name" value="Caspase-like_dom_sf"/>
</dbReference>
<evidence type="ECO:0000256" key="7">
    <source>
        <dbReference type="RuleBase" id="RU003971"/>
    </source>
</evidence>
<dbReference type="InterPro" id="IPR033139">
    <property type="entry name" value="Caspase_cys_AS"/>
</dbReference>
<feature type="region of interest" description="Disordered" evidence="8">
    <location>
        <begin position="1"/>
        <end position="78"/>
    </location>
</feature>
<feature type="compositionally biased region" description="Basic and acidic residues" evidence="8">
    <location>
        <begin position="1"/>
        <end position="21"/>
    </location>
</feature>
<dbReference type="InterPro" id="IPR011600">
    <property type="entry name" value="Pept_C14_caspase"/>
</dbReference>
<organism evidence="11 12">
    <name type="scientific">Odynerus spinipes</name>
    <dbReference type="NCBI Taxonomy" id="1348599"/>
    <lineage>
        <taxon>Eukaryota</taxon>
        <taxon>Metazoa</taxon>
        <taxon>Ecdysozoa</taxon>
        <taxon>Arthropoda</taxon>
        <taxon>Hexapoda</taxon>
        <taxon>Insecta</taxon>
        <taxon>Pterygota</taxon>
        <taxon>Neoptera</taxon>
        <taxon>Endopterygota</taxon>
        <taxon>Hymenoptera</taxon>
        <taxon>Apocrita</taxon>
        <taxon>Aculeata</taxon>
        <taxon>Vespoidea</taxon>
        <taxon>Vespidae</taxon>
        <taxon>Eumeninae</taxon>
        <taxon>Odynerus</taxon>
    </lineage>
</organism>
<evidence type="ECO:0000313" key="12">
    <source>
        <dbReference type="Proteomes" id="UP001258017"/>
    </source>
</evidence>
<dbReference type="GO" id="GO:0004197">
    <property type="term" value="F:cysteine-type endopeptidase activity"/>
    <property type="evidence" value="ECO:0007669"/>
    <property type="project" value="InterPro"/>
</dbReference>